<evidence type="ECO:0008006" key="4">
    <source>
        <dbReference type="Google" id="ProtNLM"/>
    </source>
</evidence>
<evidence type="ECO:0000313" key="3">
    <source>
        <dbReference type="Proteomes" id="UP000501534"/>
    </source>
</evidence>
<keyword evidence="3" id="KW-1185">Reference proteome</keyword>
<keyword evidence="1" id="KW-0732">Signal</keyword>
<name>A0A6M4GW61_9PROT</name>
<reference evidence="2 3" key="1">
    <citation type="submission" date="2020-04" db="EMBL/GenBank/DDBJ databases">
        <title>Usitatibacter rugosus gen. nov., sp. nov. and Usitatibacter palustris sp. nov., novel members of Usitatibacteraceae fam. nov. within the order Nitrosomonadales isolated from soil.</title>
        <authorList>
            <person name="Huber K.J."/>
            <person name="Neumann-Schaal M."/>
            <person name="Geppert A."/>
            <person name="Luckner M."/>
            <person name="Wanner G."/>
            <person name="Overmann J."/>
        </authorList>
    </citation>
    <scope>NUCLEOTIDE SEQUENCE [LARGE SCALE GENOMIC DNA]</scope>
    <source>
        <strain evidence="2 3">0125_3</strain>
    </source>
</reference>
<dbReference type="Proteomes" id="UP000501534">
    <property type="component" value="Chromosome"/>
</dbReference>
<sequence>MWRTLLAALFLVSTPLLASEQPIAVREDLARGMRWELRWGSVTAYDIASGQRLRVVALTGASLSGAHESCLPDMLLGRTGTLIVSSNAQPVLWRISPSRFEVERLEIAVDSDAEKDFGFTSLRWGENEKVIYAGASTGTTWRIDLASGSGRKVSDRVRSGDCRAS</sequence>
<gene>
    <name evidence="2" type="ORF">DSM104443_02318</name>
</gene>
<dbReference type="KEGG" id="uru:DSM104443_02318"/>
<feature type="chain" id="PRO_5026909884" description="WD40 repeat protein" evidence="1">
    <location>
        <begin position="19"/>
        <end position="165"/>
    </location>
</feature>
<proteinExistence type="predicted"/>
<accession>A0A6M4GW61</accession>
<protein>
    <recommendedName>
        <fullName evidence="4">WD40 repeat protein</fullName>
    </recommendedName>
</protein>
<organism evidence="2 3">
    <name type="scientific">Usitatibacter rugosus</name>
    <dbReference type="NCBI Taxonomy" id="2732067"/>
    <lineage>
        <taxon>Bacteria</taxon>
        <taxon>Pseudomonadati</taxon>
        <taxon>Pseudomonadota</taxon>
        <taxon>Betaproteobacteria</taxon>
        <taxon>Nitrosomonadales</taxon>
        <taxon>Usitatibacteraceae</taxon>
        <taxon>Usitatibacter</taxon>
    </lineage>
</organism>
<dbReference type="EMBL" id="CP053069">
    <property type="protein sequence ID" value="QJR11245.1"/>
    <property type="molecule type" value="Genomic_DNA"/>
</dbReference>
<evidence type="ECO:0000256" key="1">
    <source>
        <dbReference type="SAM" id="SignalP"/>
    </source>
</evidence>
<dbReference type="SUPFAM" id="SSF63829">
    <property type="entry name" value="Calcium-dependent phosphotriesterase"/>
    <property type="match status" value="1"/>
</dbReference>
<evidence type="ECO:0000313" key="2">
    <source>
        <dbReference type="EMBL" id="QJR11245.1"/>
    </source>
</evidence>
<feature type="signal peptide" evidence="1">
    <location>
        <begin position="1"/>
        <end position="18"/>
    </location>
</feature>
<dbReference type="RefSeq" id="WP_171092437.1">
    <property type="nucleotide sequence ID" value="NZ_CP053069.1"/>
</dbReference>
<dbReference type="AlphaFoldDB" id="A0A6M4GW61"/>